<evidence type="ECO:0000313" key="1">
    <source>
        <dbReference type="EMBL" id="EGH35267.1"/>
    </source>
</evidence>
<sequence>EHRLANFTGAMLRHHHHKSTKYMAQWIEAKNRNKDEKPA</sequence>
<reference evidence="1 2" key="1">
    <citation type="journal article" date="2011" name="PLoS Pathog.">
        <title>Dynamic evolution of pathogenicity revealed by sequencing and comparative genomics of 19 Pseudomonas syringae isolates.</title>
        <authorList>
            <person name="Baltrus D.A."/>
            <person name="Nishimura M.T."/>
            <person name="Romanchuk A."/>
            <person name="Chang J.H."/>
            <person name="Mukhtar M.S."/>
            <person name="Cherkis K."/>
            <person name="Roach J."/>
            <person name="Grant S.R."/>
            <person name="Jones C.D."/>
            <person name="Dangl J.L."/>
        </authorList>
    </citation>
    <scope>NUCLEOTIDE SEQUENCE [LARGE SCALE GENOMIC DNA]</scope>
    <source>
        <strain evidence="2">M301072PT</strain>
    </source>
</reference>
<feature type="non-terminal residue" evidence="1">
    <location>
        <position position="1"/>
    </location>
</feature>
<dbReference type="Proteomes" id="UP000004471">
    <property type="component" value="Unassembled WGS sequence"/>
</dbReference>
<dbReference type="EMBL" id="AEAH01003424">
    <property type="protein sequence ID" value="EGH35267.1"/>
    <property type="molecule type" value="Genomic_DNA"/>
</dbReference>
<name>F3FYH5_PSESX</name>
<protein>
    <submittedName>
        <fullName evidence="1">Uncharacterized protein</fullName>
    </submittedName>
</protein>
<proteinExistence type="predicted"/>
<organism evidence="1 2">
    <name type="scientific">Pseudomonas syringae pv. japonica str. M301072</name>
    <dbReference type="NCBI Taxonomy" id="629262"/>
    <lineage>
        <taxon>Bacteria</taxon>
        <taxon>Pseudomonadati</taxon>
        <taxon>Pseudomonadota</taxon>
        <taxon>Gammaproteobacteria</taxon>
        <taxon>Pseudomonadales</taxon>
        <taxon>Pseudomonadaceae</taxon>
        <taxon>Pseudomonas</taxon>
        <taxon>Pseudomonas syringae</taxon>
    </lineage>
</organism>
<gene>
    <name evidence="1" type="ORF">PSYJA_42207</name>
</gene>
<evidence type="ECO:0000313" key="2">
    <source>
        <dbReference type="Proteomes" id="UP000004471"/>
    </source>
</evidence>
<dbReference type="HOGENOM" id="CLU_3301571_0_0_6"/>
<comment type="caution">
    <text evidence="1">The sequence shown here is derived from an EMBL/GenBank/DDBJ whole genome shotgun (WGS) entry which is preliminary data.</text>
</comment>
<accession>F3FYH5</accession>
<dbReference type="AlphaFoldDB" id="F3FYH5"/>